<proteinExistence type="predicted"/>
<sequence length="71" mass="8024">MDEETRAARYAHADERVRFFRMLLERSAQDGRMRAFFRYAAALARAMNDRAAAVEEALLPIGNTSAFDLAA</sequence>
<dbReference type="AlphaFoldDB" id="A0A6J4JFM8"/>
<reference evidence="1" key="1">
    <citation type="submission" date="2020-02" db="EMBL/GenBank/DDBJ databases">
        <authorList>
            <person name="Meier V. D."/>
        </authorList>
    </citation>
    <scope>NUCLEOTIDE SEQUENCE</scope>
    <source>
        <strain evidence="1">AVDCRST_MAG77</strain>
    </source>
</reference>
<accession>A0A6J4JFM8</accession>
<protein>
    <submittedName>
        <fullName evidence="1">Uncharacterized protein</fullName>
    </submittedName>
</protein>
<name>A0A6J4JFM8_9CHLR</name>
<gene>
    <name evidence="1" type="ORF">AVDCRST_MAG77-3504</name>
</gene>
<organism evidence="1">
    <name type="scientific">uncultured Chloroflexota bacterium</name>
    <dbReference type="NCBI Taxonomy" id="166587"/>
    <lineage>
        <taxon>Bacteria</taxon>
        <taxon>Bacillati</taxon>
        <taxon>Chloroflexota</taxon>
        <taxon>environmental samples</taxon>
    </lineage>
</organism>
<dbReference type="EMBL" id="CADCTC010000189">
    <property type="protein sequence ID" value="CAA9275546.1"/>
    <property type="molecule type" value="Genomic_DNA"/>
</dbReference>
<evidence type="ECO:0000313" key="1">
    <source>
        <dbReference type="EMBL" id="CAA9275546.1"/>
    </source>
</evidence>